<evidence type="ECO:0000313" key="7">
    <source>
        <dbReference type="Proteomes" id="UP001500016"/>
    </source>
</evidence>
<evidence type="ECO:0000256" key="4">
    <source>
        <dbReference type="SAM" id="Coils"/>
    </source>
</evidence>
<dbReference type="PANTHER" id="PTHR35807">
    <property type="entry name" value="TRANSCRIPTIONAL REGULATOR REDD-RELATED"/>
    <property type="match status" value="1"/>
</dbReference>
<dbReference type="Proteomes" id="UP001500016">
    <property type="component" value="Unassembled WGS sequence"/>
</dbReference>
<sequence>MDLLALGPLELWDQGRQFDLGPVKQRRVLAALLHARGEPVPVETLVARVWSTPRRPVDPEAPLQGYVARLRSVLYEAGGGRLGIDRPSHGCYRLRFDPEDVDLLRFQRLRREAAAAAERGDRQLAVGKLHTAENEWSGEPLTEFTCDWARALRARLREERRRAQRERLFLEMEMGRHAAVLGELHELAARRPSDSLAPLDQRSIRLLLLAMYRSGKAR</sequence>
<dbReference type="SUPFAM" id="SSF46894">
    <property type="entry name" value="C-terminal effector domain of the bipartite response regulators"/>
    <property type="match status" value="1"/>
</dbReference>
<dbReference type="EMBL" id="BAAAPE010000001">
    <property type="protein sequence ID" value="GAA2060436.1"/>
    <property type="molecule type" value="Genomic_DNA"/>
</dbReference>
<evidence type="ECO:0000313" key="6">
    <source>
        <dbReference type="EMBL" id="GAA2060436.1"/>
    </source>
</evidence>
<organism evidence="6 7">
    <name type="scientific">Streptomyces albiaxialis</name>
    <dbReference type="NCBI Taxonomy" id="329523"/>
    <lineage>
        <taxon>Bacteria</taxon>
        <taxon>Bacillati</taxon>
        <taxon>Actinomycetota</taxon>
        <taxon>Actinomycetes</taxon>
        <taxon>Kitasatosporales</taxon>
        <taxon>Streptomycetaceae</taxon>
        <taxon>Streptomyces</taxon>
    </lineage>
</organism>
<evidence type="ECO:0000256" key="2">
    <source>
        <dbReference type="ARBA" id="ARBA00023015"/>
    </source>
</evidence>
<feature type="coiled-coil region" evidence="4">
    <location>
        <begin position="146"/>
        <end position="173"/>
    </location>
</feature>
<dbReference type="InterPro" id="IPR051677">
    <property type="entry name" value="AfsR-DnrI-RedD_regulator"/>
</dbReference>
<keyword evidence="3" id="KW-0804">Transcription</keyword>
<evidence type="ECO:0000259" key="5">
    <source>
        <dbReference type="SMART" id="SM01043"/>
    </source>
</evidence>
<dbReference type="InterPro" id="IPR016032">
    <property type="entry name" value="Sig_transdc_resp-reg_C-effctor"/>
</dbReference>
<evidence type="ECO:0000256" key="1">
    <source>
        <dbReference type="ARBA" id="ARBA00023012"/>
    </source>
</evidence>
<feature type="domain" description="Bacterial transcriptional activator" evidence="5">
    <location>
        <begin position="101"/>
        <end position="218"/>
    </location>
</feature>
<dbReference type="SMART" id="SM01043">
    <property type="entry name" value="BTAD"/>
    <property type="match status" value="1"/>
</dbReference>
<dbReference type="RefSeq" id="WP_344522925.1">
    <property type="nucleotide sequence ID" value="NZ_BAAAPE010000001.1"/>
</dbReference>
<dbReference type="Gene3D" id="1.10.10.10">
    <property type="entry name" value="Winged helix-like DNA-binding domain superfamily/Winged helix DNA-binding domain"/>
    <property type="match status" value="1"/>
</dbReference>
<dbReference type="InterPro" id="IPR011990">
    <property type="entry name" value="TPR-like_helical_dom_sf"/>
</dbReference>
<dbReference type="Pfam" id="PF03704">
    <property type="entry name" value="BTAD"/>
    <property type="match status" value="1"/>
</dbReference>
<accession>A0ABP5H1H9</accession>
<evidence type="ECO:0000256" key="3">
    <source>
        <dbReference type="ARBA" id="ARBA00023163"/>
    </source>
</evidence>
<name>A0ABP5H1H9_9ACTN</name>
<dbReference type="InterPro" id="IPR036388">
    <property type="entry name" value="WH-like_DNA-bd_sf"/>
</dbReference>
<proteinExistence type="predicted"/>
<reference evidence="7" key="1">
    <citation type="journal article" date="2019" name="Int. J. Syst. Evol. Microbiol.">
        <title>The Global Catalogue of Microorganisms (GCM) 10K type strain sequencing project: providing services to taxonomists for standard genome sequencing and annotation.</title>
        <authorList>
            <consortium name="The Broad Institute Genomics Platform"/>
            <consortium name="The Broad Institute Genome Sequencing Center for Infectious Disease"/>
            <person name="Wu L."/>
            <person name="Ma J."/>
        </authorList>
    </citation>
    <scope>NUCLEOTIDE SEQUENCE [LARGE SCALE GENOMIC DNA]</scope>
    <source>
        <strain evidence="7">JCM 15478</strain>
    </source>
</reference>
<keyword evidence="1" id="KW-0902">Two-component regulatory system</keyword>
<dbReference type="Gene3D" id="1.25.40.10">
    <property type="entry name" value="Tetratricopeptide repeat domain"/>
    <property type="match status" value="1"/>
</dbReference>
<dbReference type="InterPro" id="IPR005158">
    <property type="entry name" value="BTAD"/>
</dbReference>
<protein>
    <recommendedName>
        <fullName evidence="5">Bacterial transcriptional activator domain-containing protein</fullName>
    </recommendedName>
</protein>
<comment type="caution">
    <text evidence="6">The sequence shown here is derived from an EMBL/GenBank/DDBJ whole genome shotgun (WGS) entry which is preliminary data.</text>
</comment>
<dbReference type="SUPFAM" id="SSF48452">
    <property type="entry name" value="TPR-like"/>
    <property type="match status" value="1"/>
</dbReference>
<keyword evidence="7" id="KW-1185">Reference proteome</keyword>
<keyword evidence="2" id="KW-0805">Transcription regulation</keyword>
<keyword evidence="4" id="KW-0175">Coiled coil</keyword>
<gene>
    <name evidence="6" type="ORF">GCM10009801_01990</name>
</gene>
<dbReference type="PANTHER" id="PTHR35807:SF1">
    <property type="entry name" value="TRANSCRIPTIONAL REGULATOR REDD"/>
    <property type="match status" value="1"/>
</dbReference>